<proteinExistence type="predicted"/>
<evidence type="ECO:0000256" key="1">
    <source>
        <dbReference type="ARBA" id="ARBA00022737"/>
    </source>
</evidence>
<evidence type="ECO:0000256" key="3">
    <source>
        <dbReference type="PROSITE-ProRule" id="PRU00023"/>
    </source>
</evidence>
<feature type="repeat" description="ANK" evidence="3">
    <location>
        <begin position="1099"/>
        <end position="1131"/>
    </location>
</feature>
<evidence type="ECO:0000313" key="4">
    <source>
        <dbReference type="EMBL" id="KPM34218.1"/>
    </source>
</evidence>
<organism evidence="4 5">
    <name type="scientific">Neonectria ditissima</name>
    <dbReference type="NCBI Taxonomy" id="78410"/>
    <lineage>
        <taxon>Eukaryota</taxon>
        <taxon>Fungi</taxon>
        <taxon>Dikarya</taxon>
        <taxon>Ascomycota</taxon>
        <taxon>Pezizomycotina</taxon>
        <taxon>Sordariomycetes</taxon>
        <taxon>Hypocreomycetidae</taxon>
        <taxon>Hypocreales</taxon>
        <taxon>Nectriaceae</taxon>
        <taxon>Neonectria</taxon>
    </lineage>
</organism>
<dbReference type="InterPro" id="IPR002110">
    <property type="entry name" value="Ankyrin_rpt"/>
</dbReference>
<feature type="repeat" description="ANK" evidence="3">
    <location>
        <begin position="517"/>
        <end position="549"/>
    </location>
</feature>
<dbReference type="InterPro" id="IPR036770">
    <property type="entry name" value="Ankyrin_rpt-contain_sf"/>
</dbReference>
<dbReference type="SMART" id="SM00248">
    <property type="entry name" value="ANK"/>
    <property type="match status" value="17"/>
</dbReference>
<dbReference type="Pfam" id="PF00023">
    <property type="entry name" value="Ank"/>
    <property type="match status" value="1"/>
</dbReference>
<gene>
    <name evidence="4" type="ORF">AK830_g12356</name>
</gene>
<dbReference type="SUPFAM" id="SSF48403">
    <property type="entry name" value="Ankyrin repeat"/>
    <property type="match status" value="3"/>
</dbReference>
<protein>
    <submittedName>
        <fullName evidence="4">Uncharacterized protein</fullName>
    </submittedName>
</protein>
<dbReference type="Proteomes" id="UP000050424">
    <property type="component" value="Unassembled WGS sequence"/>
</dbReference>
<evidence type="ECO:0000256" key="2">
    <source>
        <dbReference type="ARBA" id="ARBA00023043"/>
    </source>
</evidence>
<accession>A0A0P7APP0</accession>
<comment type="caution">
    <text evidence="4">The sequence shown here is derived from an EMBL/GenBank/DDBJ whole genome shotgun (WGS) entry which is preliminary data.</text>
</comment>
<feature type="repeat" description="ANK" evidence="3">
    <location>
        <begin position="1440"/>
        <end position="1472"/>
    </location>
</feature>
<keyword evidence="5" id="KW-1185">Reference proteome</keyword>
<dbReference type="EMBL" id="LKCW01000374">
    <property type="protein sequence ID" value="KPM34218.1"/>
    <property type="molecule type" value="Genomic_DNA"/>
</dbReference>
<feature type="repeat" description="ANK" evidence="3">
    <location>
        <begin position="1132"/>
        <end position="1164"/>
    </location>
</feature>
<sequence>MALRIGVLRDSTFNLCSSISGNLKAFDVEHRSLLKALMVELRLLGGSLFSLERLILDLYSDNEDIAVWSQSANDSAWPVVDGCELLLQGLQDLYTVAEPEGLKDAKSAVLAYRSKFSLVVGSSESLLDVAMHFCVLGREPIPRLQRRGQGFEQSLSASDTTKAEPTPEDLLCWMKALNSEDHDREPAEYSKEMTIVQSRRLASPLYQTAATRWPSYAEAHWALLRPHVCLLFQSRNSFNFAQWVLEYAREVFPRRFGSLAISHKLLLELTDALCNGSIAPLHLAAALGLPSLCRDLLSMDADVNQLGLLGSPLFCALVGPNVLVTREEPESWTSLLISNYANADRAGTILLLLEKGADCLYQYRWKNADEASLAGLALWMALSTKHEAVFTQIVANGADLDGALTRLIQREKFIHRGLVSVVRLYRLLFFIYDATLSALEDVGPNAEALRGVVRVLMKESRHVYVFPEDHRRVSSIEDLRFRYLVRESIVNSDSFMFHRLLVDPRFDPDLPFDERQVGGTILHMAIEGSHVEIIDSLIKAGASLKATDAEGRTPMMVVEDPQVLAKLVLEYGASTTAVDNKGRTIWHLAASTNDVLLKWLRDNDPCKQQNLVTKNLAGCTPLADAFLYIDSLKERAKGWQQILPTAARILLEEPHTAESMQSPHSLLHCAIEWGEVDLVDKLLEIGYEVEGDHGPLLRRLNFAASDEMVERVLELFAGESFVFADGSTVAETILTNTALTPRLNSATFARPTAHPSCYPKLSRDAFETFLTPEVRKAKDSQGRGIWARFCDNIIPMLSGPSCTPPQRLSFFVTFLSETMSSLNAIGALEEHELTTGQWAILYMADQKGAIPSWERWHFPYIAHALGSSVRNESRCITSVDGAFLLAQAVRRNQEYLVALLIDRGVQVHTQRAQLSGKCLLEHLISDAVVHATMLETLLNDLEPRCLVPRQRQILLSLLDLPRDFHAGGLLKSLLSKQLINPNEISTDEPGSPSMLQETIEQGKPELAWILLDHGADPAFSKNGDWAVLCAAKKGYTSIFIKILEEVGSDFDWHCVYNVPSKRTYNALQVAAAHGRDVALAWLLDQTTLRLDLDRGTLRNKLAPIHLAVEAGSLTCVTVLKEKGADLEIRDPTGFTPLLLAIRGDHEDIIRYLLEAGVNTETDRYGMHISSTWRRSSVGIVKEFVTSKLEANPVTPGEKPSPAKLGALLADMIENCDPQTEGAIATILTEIPKEELMAAILPCGGCTLLSYAGAHHASMMMLELVDLGFGGFVTGCSTHWVHGYNALHHACFGLLRQVDIEQTEVVENTLKFIRKDHADEYWKLVEEVGLFSPQDSVDGENTVTRLLRFVVNLRCGSEDWVDYGGGALPNALHLLVDSIGREAGEGCERSMFQILISCGIDVNAQDGDCTTALHFVAARGVMPVLELLIKAGADPNIRDDTGATPLARAVDWGDINVVRYLVERGAKTETYTGVAHFFMHSKPSMKYMRELASLGFDLHAAVPGSSSLTSMMMASTPTSRGFILNHDIDFDAVVAEIPQLLNLLLSHDCGAAAIRKVMRRAPREYHDEILHPVPAPRVHPVCTSIRRGDAAVINTLIGFGWDFEKSCSVEGSALMFACSMGVLASVQLFVRRGARLSYVAADSHGRRVVKSAVEEAKVYPEIVQWLLVGRFQDLGRLEWANDVSSEVPVKPWSGPRKGAHRLSGFDGHYIRPSSQSIHEQLERLRRIKTIRRELAGKIVQVTLVE</sequence>
<dbReference type="PANTHER" id="PTHR24198:SF165">
    <property type="entry name" value="ANKYRIN REPEAT-CONTAINING PROTEIN-RELATED"/>
    <property type="match status" value="1"/>
</dbReference>
<dbReference type="PROSITE" id="PS50088">
    <property type="entry name" value="ANK_REPEAT"/>
    <property type="match status" value="5"/>
</dbReference>
<dbReference type="PROSITE" id="PS50297">
    <property type="entry name" value="ANK_REP_REGION"/>
    <property type="match status" value="5"/>
</dbReference>
<dbReference type="Pfam" id="PF12796">
    <property type="entry name" value="Ank_2"/>
    <property type="match status" value="2"/>
</dbReference>
<dbReference type="PRINTS" id="PR01415">
    <property type="entry name" value="ANKYRIN"/>
</dbReference>
<feature type="repeat" description="ANK" evidence="3">
    <location>
        <begin position="1407"/>
        <end position="1439"/>
    </location>
</feature>
<evidence type="ECO:0000313" key="5">
    <source>
        <dbReference type="Proteomes" id="UP000050424"/>
    </source>
</evidence>
<reference evidence="4 5" key="1">
    <citation type="submission" date="2015-09" db="EMBL/GenBank/DDBJ databases">
        <title>Draft genome of a European isolate of the apple canker pathogen Neonectria ditissima.</title>
        <authorList>
            <person name="Gomez-Cortecero A."/>
            <person name="Harrison R.J."/>
            <person name="Armitage A.D."/>
        </authorList>
    </citation>
    <scope>NUCLEOTIDE SEQUENCE [LARGE SCALE GENOMIC DNA]</scope>
    <source>
        <strain evidence="4 5">R09/05</strain>
    </source>
</reference>
<dbReference type="Gene3D" id="1.25.40.20">
    <property type="entry name" value="Ankyrin repeat-containing domain"/>
    <property type="match status" value="6"/>
</dbReference>
<dbReference type="OrthoDB" id="194358at2759"/>
<keyword evidence="2 3" id="KW-0040">ANK repeat</keyword>
<name>A0A0P7APP0_9HYPO</name>
<dbReference type="STRING" id="78410.A0A0P7APP0"/>
<dbReference type="PANTHER" id="PTHR24198">
    <property type="entry name" value="ANKYRIN REPEAT AND PROTEIN KINASE DOMAIN-CONTAINING PROTEIN"/>
    <property type="match status" value="1"/>
</dbReference>
<keyword evidence="1" id="KW-0677">Repeat</keyword>